<dbReference type="InterPro" id="IPR035985">
    <property type="entry name" value="Ubiquitin-activating_enz"/>
</dbReference>
<keyword evidence="2" id="KW-0548">Nucleotidyltransferase</keyword>
<dbReference type="PANTHER" id="PTHR43267">
    <property type="entry name" value="TRNA THREONYLCARBAMOYLADENOSINE DEHYDRATASE"/>
    <property type="match status" value="1"/>
</dbReference>
<organism evidence="2 3">
    <name type="scientific">Evansella alkalicola</name>
    <dbReference type="NCBI Taxonomy" id="745819"/>
    <lineage>
        <taxon>Bacteria</taxon>
        <taxon>Bacillati</taxon>
        <taxon>Bacillota</taxon>
        <taxon>Bacilli</taxon>
        <taxon>Bacillales</taxon>
        <taxon>Bacillaceae</taxon>
        <taxon>Evansella</taxon>
    </lineage>
</organism>
<dbReference type="InterPro" id="IPR045886">
    <property type="entry name" value="ThiF/MoeB/HesA"/>
</dbReference>
<dbReference type="Proteomes" id="UP000790580">
    <property type="component" value="Unassembled WGS sequence"/>
</dbReference>
<proteinExistence type="predicted"/>
<comment type="caution">
    <text evidence="2">The sequence shown here is derived from an EMBL/GenBank/DDBJ whole genome shotgun (WGS) entry which is preliminary data.</text>
</comment>
<gene>
    <name evidence="2" type="ORF">KS407_10980</name>
</gene>
<evidence type="ECO:0000313" key="2">
    <source>
        <dbReference type="EMBL" id="MBU9721959.1"/>
    </source>
</evidence>
<dbReference type="SUPFAM" id="SSF69572">
    <property type="entry name" value="Activating enzymes of the ubiquitin-like proteins"/>
    <property type="match status" value="1"/>
</dbReference>
<dbReference type="Gene3D" id="3.40.50.720">
    <property type="entry name" value="NAD(P)-binding Rossmann-like Domain"/>
    <property type="match status" value="1"/>
</dbReference>
<keyword evidence="3" id="KW-1185">Reference proteome</keyword>
<name>A0ABS6JTP6_9BACI</name>
<dbReference type="InterPro" id="IPR000594">
    <property type="entry name" value="ThiF_NAD_FAD-bd"/>
</dbReference>
<evidence type="ECO:0000259" key="1">
    <source>
        <dbReference type="Pfam" id="PF00899"/>
    </source>
</evidence>
<dbReference type="PROSITE" id="PS51257">
    <property type="entry name" value="PROKAR_LIPOPROTEIN"/>
    <property type="match status" value="1"/>
</dbReference>
<keyword evidence="2" id="KW-0808">Transferase</keyword>
<protein>
    <submittedName>
        <fullName evidence="2">ThiF family adenylyltransferase</fullName>
    </submittedName>
</protein>
<sequence length="252" mass="27819">MMKEQFSRNLGIMTEEEIKQLNQSTISIAGCGCIGGFSAELLVRIGVEKIKLADPDTFDVSNINRQCAATYETVGMLKTDALKYHLFSINPELEVEVYSTGVNEANVAEFVSGADYVIDAIDYFSFPESVALHRAARKAELNVITAVALGFGTSVLTFRPDGMTLEEYIGIPEDIEIDALKGMTFPASSYTNYLPAYVTEEKITEWLENKTIPTISVGQALGPGALVSQLVLHLLNRKEPIFVPEKYQIQFE</sequence>
<feature type="domain" description="THIF-type NAD/FAD binding fold" evidence="1">
    <location>
        <begin position="7"/>
        <end position="167"/>
    </location>
</feature>
<evidence type="ECO:0000313" key="3">
    <source>
        <dbReference type="Proteomes" id="UP000790580"/>
    </source>
</evidence>
<dbReference type="PANTHER" id="PTHR43267:SF1">
    <property type="entry name" value="TRNA THREONYLCARBAMOYLADENOSINE DEHYDRATASE"/>
    <property type="match status" value="1"/>
</dbReference>
<accession>A0ABS6JTP6</accession>
<reference evidence="2 3" key="1">
    <citation type="submission" date="2021-06" db="EMBL/GenBank/DDBJ databases">
        <title>Bacillus sp. RD4P76, an endophyte from a halophyte.</title>
        <authorList>
            <person name="Sun J.-Q."/>
        </authorList>
    </citation>
    <scope>NUCLEOTIDE SEQUENCE [LARGE SCALE GENOMIC DNA]</scope>
    <source>
        <strain evidence="2 3">JCM 17098</strain>
    </source>
</reference>
<dbReference type="GO" id="GO:0016779">
    <property type="term" value="F:nucleotidyltransferase activity"/>
    <property type="evidence" value="ECO:0007669"/>
    <property type="project" value="UniProtKB-KW"/>
</dbReference>
<dbReference type="Pfam" id="PF00899">
    <property type="entry name" value="ThiF"/>
    <property type="match status" value="1"/>
</dbReference>
<dbReference type="EMBL" id="JAHQCR010000045">
    <property type="protein sequence ID" value="MBU9721959.1"/>
    <property type="molecule type" value="Genomic_DNA"/>
</dbReference>